<dbReference type="PANTHER" id="PTHR46986:SF1">
    <property type="entry name" value="ENDORIBONUCLEASE YBEY, CHLOROPLASTIC"/>
    <property type="match status" value="1"/>
</dbReference>
<dbReference type="GO" id="GO:0004222">
    <property type="term" value="F:metalloendopeptidase activity"/>
    <property type="evidence" value="ECO:0007669"/>
    <property type="project" value="InterPro"/>
</dbReference>
<evidence type="ECO:0000256" key="9">
    <source>
        <dbReference type="HAMAP-Rule" id="MF_00009"/>
    </source>
</evidence>
<keyword evidence="9" id="KW-0963">Cytoplasm</keyword>
<gene>
    <name evidence="9" type="primary">ybeY</name>
    <name evidence="10" type="ORF">FM110_09135</name>
</gene>
<comment type="cofactor">
    <cofactor evidence="9">
        <name>Zn(2+)</name>
        <dbReference type="ChEBI" id="CHEBI:29105"/>
    </cofactor>
    <text evidence="9">Binds 1 zinc ion.</text>
</comment>
<dbReference type="InterPro" id="IPR023091">
    <property type="entry name" value="MetalPrtase_cat_dom_sf_prd"/>
</dbReference>
<evidence type="ECO:0000256" key="1">
    <source>
        <dbReference type="ARBA" id="ARBA00010875"/>
    </source>
</evidence>
<evidence type="ECO:0000256" key="3">
    <source>
        <dbReference type="ARBA" id="ARBA00022552"/>
    </source>
</evidence>
<reference evidence="10 11" key="1">
    <citation type="submission" date="2017-02" db="EMBL/GenBank/DDBJ databases">
        <authorList>
            <person name="Peterson S.W."/>
        </authorList>
    </citation>
    <scope>NUCLEOTIDE SEQUENCE [LARGE SCALE GENOMIC DNA]</scope>
    <source>
        <strain evidence="10 11">CIP104813</strain>
    </source>
</reference>
<evidence type="ECO:0000256" key="2">
    <source>
        <dbReference type="ARBA" id="ARBA00022517"/>
    </source>
</evidence>
<dbReference type="GO" id="GO:0008270">
    <property type="term" value="F:zinc ion binding"/>
    <property type="evidence" value="ECO:0007669"/>
    <property type="project" value="UniProtKB-UniRule"/>
</dbReference>
<protein>
    <recommendedName>
        <fullName evidence="9">Endoribonuclease YbeY</fullName>
        <ecNumber evidence="9">3.1.-.-</ecNumber>
    </recommendedName>
</protein>
<dbReference type="GO" id="GO:0004521">
    <property type="term" value="F:RNA endonuclease activity"/>
    <property type="evidence" value="ECO:0007669"/>
    <property type="project" value="UniProtKB-UniRule"/>
</dbReference>
<comment type="similarity">
    <text evidence="1 9">Belongs to the endoribonuclease YbeY family.</text>
</comment>
<dbReference type="PANTHER" id="PTHR46986">
    <property type="entry name" value="ENDORIBONUCLEASE YBEY, CHLOROPLASTIC"/>
    <property type="match status" value="1"/>
</dbReference>
<evidence type="ECO:0000256" key="4">
    <source>
        <dbReference type="ARBA" id="ARBA00022722"/>
    </source>
</evidence>
<keyword evidence="2 9" id="KW-0690">Ribosome biogenesis</keyword>
<name>A0A1X6X2G2_9MICO</name>
<comment type="function">
    <text evidence="9">Single strand-specific metallo-endoribonuclease involved in late-stage 70S ribosome quality control and in maturation of the 3' terminus of the 16S rRNA.</text>
</comment>
<keyword evidence="3 9" id="KW-0698">rRNA processing</keyword>
<keyword evidence="5 9" id="KW-0479">Metal-binding</keyword>
<dbReference type="EC" id="3.1.-.-" evidence="9"/>
<keyword evidence="7 9" id="KW-0378">Hydrolase</keyword>
<feature type="binding site" evidence="9">
    <location>
        <position position="120"/>
    </location>
    <ligand>
        <name>Zn(2+)</name>
        <dbReference type="ChEBI" id="CHEBI:29105"/>
        <note>catalytic</note>
    </ligand>
</feature>
<dbReference type="InterPro" id="IPR020549">
    <property type="entry name" value="YbeY_CS"/>
</dbReference>
<evidence type="ECO:0000256" key="5">
    <source>
        <dbReference type="ARBA" id="ARBA00022723"/>
    </source>
</evidence>
<dbReference type="EMBL" id="FWFG01000081">
    <property type="protein sequence ID" value="SLM93003.1"/>
    <property type="molecule type" value="Genomic_DNA"/>
</dbReference>
<dbReference type="RefSeq" id="WP_087104466.1">
    <property type="nucleotide sequence ID" value="NZ_FWFG01000081.1"/>
</dbReference>
<keyword evidence="8 9" id="KW-0862">Zinc</keyword>
<evidence type="ECO:0000256" key="6">
    <source>
        <dbReference type="ARBA" id="ARBA00022759"/>
    </source>
</evidence>
<organism evidence="10 11">
    <name type="scientific">Brachybacterium nesterenkovii</name>
    <dbReference type="NCBI Taxonomy" id="47847"/>
    <lineage>
        <taxon>Bacteria</taxon>
        <taxon>Bacillati</taxon>
        <taxon>Actinomycetota</taxon>
        <taxon>Actinomycetes</taxon>
        <taxon>Micrococcales</taxon>
        <taxon>Dermabacteraceae</taxon>
        <taxon>Brachybacterium</taxon>
    </lineage>
</organism>
<dbReference type="NCBIfam" id="TIGR00043">
    <property type="entry name" value="rRNA maturation RNase YbeY"/>
    <property type="match status" value="1"/>
</dbReference>
<evidence type="ECO:0000313" key="11">
    <source>
        <dbReference type="Proteomes" id="UP000195981"/>
    </source>
</evidence>
<keyword evidence="11" id="KW-1185">Reference proteome</keyword>
<dbReference type="SUPFAM" id="SSF55486">
    <property type="entry name" value="Metalloproteases ('zincins'), catalytic domain"/>
    <property type="match status" value="1"/>
</dbReference>
<evidence type="ECO:0000256" key="7">
    <source>
        <dbReference type="ARBA" id="ARBA00022801"/>
    </source>
</evidence>
<proteinExistence type="inferred from homology"/>
<dbReference type="HAMAP" id="MF_00009">
    <property type="entry name" value="Endoribonucl_YbeY"/>
    <property type="match status" value="1"/>
</dbReference>
<dbReference type="PROSITE" id="PS01306">
    <property type="entry name" value="UPF0054"/>
    <property type="match status" value="1"/>
</dbReference>
<dbReference type="OrthoDB" id="9807740at2"/>
<keyword evidence="6 9" id="KW-0255">Endonuclease</keyword>
<keyword evidence="4 9" id="KW-0540">Nuclease</keyword>
<dbReference type="InterPro" id="IPR002036">
    <property type="entry name" value="YbeY"/>
</dbReference>
<evidence type="ECO:0000313" key="10">
    <source>
        <dbReference type="EMBL" id="SLM93003.1"/>
    </source>
</evidence>
<dbReference type="Pfam" id="PF02130">
    <property type="entry name" value="YbeY"/>
    <property type="match status" value="1"/>
</dbReference>
<dbReference type="Gene3D" id="3.40.390.30">
    <property type="entry name" value="Metalloproteases ('zincins'), catalytic domain"/>
    <property type="match status" value="1"/>
</dbReference>
<feature type="binding site" evidence="9">
    <location>
        <position position="126"/>
    </location>
    <ligand>
        <name>Zn(2+)</name>
        <dbReference type="ChEBI" id="CHEBI:29105"/>
        <note>catalytic</note>
    </ligand>
</feature>
<dbReference type="AlphaFoldDB" id="A0A1X6X2G2"/>
<evidence type="ECO:0000256" key="8">
    <source>
        <dbReference type="ARBA" id="ARBA00022833"/>
    </source>
</evidence>
<dbReference type="GO" id="GO:0006364">
    <property type="term" value="P:rRNA processing"/>
    <property type="evidence" value="ECO:0007669"/>
    <property type="project" value="UniProtKB-UniRule"/>
</dbReference>
<accession>A0A1X6X2G2</accession>
<feature type="binding site" evidence="9">
    <location>
        <position position="116"/>
    </location>
    <ligand>
        <name>Zn(2+)</name>
        <dbReference type="ChEBI" id="CHEBI:29105"/>
        <note>catalytic</note>
    </ligand>
</feature>
<dbReference type="Proteomes" id="UP000195981">
    <property type="component" value="Unassembled WGS sequence"/>
</dbReference>
<dbReference type="GO" id="GO:0005737">
    <property type="term" value="C:cytoplasm"/>
    <property type="evidence" value="ECO:0007669"/>
    <property type="project" value="UniProtKB-SubCell"/>
</dbReference>
<comment type="subcellular location">
    <subcellularLocation>
        <location evidence="9">Cytoplasm</location>
    </subcellularLocation>
</comment>
<sequence length="154" mass="17285">MTIEVNNETTVRIDEREFVELARYIFGAMHLHPATELSILFVDEEAMTQLHIQWMDEPGPTDVLSFPMDELRPGSEDEDAPEGLLGDVVLCPTVAAAQAAEAGHSAVEEMLLLTTHGILHLLGYDHAEEDERRVMFDLQRKLLLTFLAARESRA</sequence>